<keyword evidence="4" id="KW-1185">Reference proteome</keyword>
<dbReference type="InterPro" id="IPR020904">
    <property type="entry name" value="Sc_DH/Rdtase_CS"/>
</dbReference>
<dbReference type="GO" id="GO:0016616">
    <property type="term" value="F:oxidoreductase activity, acting on the CH-OH group of donors, NAD or NADP as acceptor"/>
    <property type="evidence" value="ECO:0007669"/>
    <property type="project" value="TreeGrafter"/>
</dbReference>
<comment type="caution">
    <text evidence="3">The sequence shown here is derived from an EMBL/GenBank/DDBJ whole genome shotgun (WGS) entry which is preliminary data.</text>
</comment>
<feature type="region of interest" description="Disordered" evidence="2">
    <location>
        <begin position="64"/>
        <end position="83"/>
    </location>
</feature>
<name>A0AAV6K856_9ERIC</name>
<dbReference type="AlphaFoldDB" id="A0AAV6K856"/>
<sequence>MTTATLGGAMNIVNRGVGGAQRTVLITGVSRGLGRALALEMAKRGHTVIGCSRSQDKLDSLHSELSSSAFPAAQPDSNPSSPDRHLFMNVDVRSNSSVEELARAVVEKKGVPDIIGELPKLVASLLVFSLDADFTLNSAWPLPLINLEYNDENLRAPPGSGAKAAYISALPDVAIMRALHALVNNAGTINRNNRLWEVPVEEFDTVIDSNVKGIANMLRHFIPLMIERKQGIIVNMSSGWGRSAAAQYVSEIQSWRVVRVGKIGLRLRCRVYVLKHTFGLPIVLSIEVMHRSFKSLVVGFTQFWQVAPYCASKWAVEGLTRSVAKELPSGMAIVALNPGVINTDMLTSCFGSSSSLYQTPESWAPKAATMILNLTIADNGASLSV</sequence>
<evidence type="ECO:0000313" key="3">
    <source>
        <dbReference type="EMBL" id="KAG5548650.1"/>
    </source>
</evidence>
<dbReference type="InterPro" id="IPR002347">
    <property type="entry name" value="SDR_fam"/>
</dbReference>
<gene>
    <name evidence="3" type="ORF">RHGRI_014111</name>
</gene>
<dbReference type="SUPFAM" id="SSF51735">
    <property type="entry name" value="NAD(P)-binding Rossmann-fold domains"/>
    <property type="match status" value="1"/>
</dbReference>
<organism evidence="3 4">
    <name type="scientific">Rhododendron griersonianum</name>
    <dbReference type="NCBI Taxonomy" id="479676"/>
    <lineage>
        <taxon>Eukaryota</taxon>
        <taxon>Viridiplantae</taxon>
        <taxon>Streptophyta</taxon>
        <taxon>Embryophyta</taxon>
        <taxon>Tracheophyta</taxon>
        <taxon>Spermatophyta</taxon>
        <taxon>Magnoliopsida</taxon>
        <taxon>eudicotyledons</taxon>
        <taxon>Gunneridae</taxon>
        <taxon>Pentapetalae</taxon>
        <taxon>asterids</taxon>
        <taxon>Ericales</taxon>
        <taxon>Ericaceae</taxon>
        <taxon>Ericoideae</taxon>
        <taxon>Rhodoreae</taxon>
        <taxon>Rhododendron</taxon>
    </lineage>
</organism>
<dbReference type="PANTHER" id="PTHR45267">
    <property type="match status" value="1"/>
</dbReference>
<dbReference type="GO" id="GO:0006760">
    <property type="term" value="P:folic acid-containing compound metabolic process"/>
    <property type="evidence" value="ECO:0007669"/>
    <property type="project" value="TreeGrafter"/>
</dbReference>
<dbReference type="Proteomes" id="UP000823749">
    <property type="component" value="Chromosome 5"/>
</dbReference>
<dbReference type="EMBL" id="JACTNZ010000005">
    <property type="protein sequence ID" value="KAG5548650.1"/>
    <property type="molecule type" value="Genomic_DNA"/>
</dbReference>
<feature type="compositionally biased region" description="Polar residues" evidence="2">
    <location>
        <begin position="64"/>
        <end position="81"/>
    </location>
</feature>
<reference evidence="3" key="1">
    <citation type="submission" date="2020-08" db="EMBL/GenBank/DDBJ databases">
        <title>Plant Genome Project.</title>
        <authorList>
            <person name="Zhang R.-G."/>
        </authorList>
    </citation>
    <scope>NUCLEOTIDE SEQUENCE</scope>
    <source>
        <strain evidence="3">WSP0</strain>
        <tissue evidence="3">Leaf</tissue>
    </source>
</reference>
<protein>
    <submittedName>
        <fullName evidence="3">Uncharacterized protein</fullName>
    </submittedName>
</protein>
<evidence type="ECO:0000256" key="2">
    <source>
        <dbReference type="SAM" id="MobiDB-lite"/>
    </source>
</evidence>
<dbReference type="InterPro" id="IPR036291">
    <property type="entry name" value="NAD(P)-bd_dom_sf"/>
</dbReference>
<comment type="similarity">
    <text evidence="1">Belongs to the short-chain dehydrogenases/reductases (SDR) family.</text>
</comment>
<evidence type="ECO:0000256" key="1">
    <source>
        <dbReference type="RuleBase" id="RU000363"/>
    </source>
</evidence>
<dbReference type="PANTHER" id="PTHR45267:SF2">
    <property type="entry name" value="NADPH-DEPENDENT PTERIN ALDEHYDE REDUCTASE"/>
    <property type="match status" value="1"/>
</dbReference>
<dbReference type="Pfam" id="PF00106">
    <property type="entry name" value="adh_short"/>
    <property type="match status" value="3"/>
</dbReference>
<accession>A0AAV6K856</accession>
<dbReference type="PRINTS" id="PR00080">
    <property type="entry name" value="SDRFAMILY"/>
</dbReference>
<proteinExistence type="inferred from homology"/>
<dbReference type="GO" id="GO:0005829">
    <property type="term" value="C:cytosol"/>
    <property type="evidence" value="ECO:0007669"/>
    <property type="project" value="TreeGrafter"/>
</dbReference>
<dbReference type="Gene3D" id="3.40.50.720">
    <property type="entry name" value="NAD(P)-binding Rossmann-like Domain"/>
    <property type="match status" value="2"/>
</dbReference>
<dbReference type="PROSITE" id="PS00061">
    <property type="entry name" value="ADH_SHORT"/>
    <property type="match status" value="1"/>
</dbReference>
<evidence type="ECO:0000313" key="4">
    <source>
        <dbReference type="Proteomes" id="UP000823749"/>
    </source>
</evidence>
<dbReference type="PRINTS" id="PR00081">
    <property type="entry name" value="GDHRDH"/>
</dbReference>
<dbReference type="InterPro" id="IPR053241">
    <property type="entry name" value="NADPH_pterin_aldehyde_rdct"/>
</dbReference>